<accession>A0A445MMS8</accession>
<feature type="region of interest" description="Disordered" evidence="1">
    <location>
        <begin position="74"/>
        <end position="128"/>
    </location>
</feature>
<proteinExistence type="predicted"/>
<evidence type="ECO:0000256" key="1">
    <source>
        <dbReference type="SAM" id="MobiDB-lite"/>
    </source>
</evidence>
<organism evidence="2">
    <name type="scientific">Ensete ventricosum</name>
    <name type="common">Abyssinian banana</name>
    <name type="synonym">Musa ensete</name>
    <dbReference type="NCBI Taxonomy" id="4639"/>
    <lineage>
        <taxon>Eukaryota</taxon>
        <taxon>Viridiplantae</taxon>
        <taxon>Streptophyta</taxon>
        <taxon>Embryophyta</taxon>
        <taxon>Tracheophyta</taxon>
        <taxon>Spermatophyta</taxon>
        <taxon>Magnoliopsida</taxon>
        <taxon>Liliopsida</taxon>
        <taxon>Zingiberales</taxon>
        <taxon>Musaceae</taxon>
        <taxon>Ensete</taxon>
    </lineage>
</organism>
<name>A0A445MMS8_ENSVE</name>
<sequence>MHPYGGEHPKMSMHPHCRWFGLRNPGCCLSSNRKSPADHAVGHREKNGSHRNELCAIVQIDGSLPFSWSPRCQQNASFPSSSVTTDSHGREKEEEEEEEEEVGEVDQMESSEDDDDFPTHEWITPQSSINSIYQSHTEKVKQNLNVSSALL</sequence>
<dbReference type="EMBL" id="KV876917">
    <property type="protein sequence ID" value="RZR75541.1"/>
    <property type="molecule type" value="Genomic_DNA"/>
</dbReference>
<feature type="compositionally biased region" description="Acidic residues" evidence="1">
    <location>
        <begin position="93"/>
        <end position="116"/>
    </location>
</feature>
<dbReference type="Proteomes" id="UP000290560">
    <property type="component" value="Unassembled WGS sequence"/>
</dbReference>
<reference evidence="2" key="1">
    <citation type="journal article" date="2018" name="Data Brief">
        <title>Genome sequence data from 17 accessions of Ensete ventricosum, a staple food crop for millions in Ethiopia.</title>
        <authorList>
            <person name="Yemataw Z."/>
            <person name="Muzemil S."/>
            <person name="Ambachew D."/>
            <person name="Tripathi L."/>
            <person name="Tesfaye K."/>
            <person name="Chala A."/>
            <person name="Farbos A."/>
            <person name="O'Neill P."/>
            <person name="Moore K."/>
            <person name="Grant M."/>
            <person name="Studholme D.J."/>
        </authorList>
    </citation>
    <scope>NUCLEOTIDE SEQUENCE [LARGE SCALE GENOMIC DNA]</scope>
    <source>
        <tissue evidence="2">Leaf</tissue>
    </source>
</reference>
<evidence type="ECO:0000313" key="2">
    <source>
        <dbReference type="EMBL" id="RZR75541.1"/>
    </source>
</evidence>
<protein>
    <submittedName>
        <fullName evidence="2">Uncharacterized protein</fullName>
    </submittedName>
</protein>
<gene>
    <name evidence="2" type="ORF">BHM03_00060859</name>
</gene>
<dbReference type="AlphaFoldDB" id="A0A445MMS8"/>
<feature type="compositionally biased region" description="Polar residues" evidence="1">
    <location>
        <begin position="74"/>
        <end position="86"/>
    </location>
</feature>